<evidence type="ECO:0000256" key="9">
    <source>
        <dbReference type="ARBA" id="ARBA00022737"/>
    </source>
</evidence>
<evidence type="ECO:0000256" key="11">
    <source>
        <dbReference type="ARBA" id="ARBA00023034"/>
    </source>
</evidence>
<evidence type="ECO:0000256" key="10">
    <source>
        <dbReference type="ARBA" id="ARBA00022989"/>
    </source>
</evidence>
<evidence type="ECO:0000256" key="8">
    <source>
        <dbReference type="ARBA" id="ARBA00022692"/>
    </source>
</evidence>
<feature type="transmembrane region" description="Helical" evidence="15">
    <location>
        <begin position="157"/>
        <end position="175"/>
    </location>
</feature>
<feature type="transmembrane region" description="Helical" evidence="15">
    <location>
        <begin position="128"/>
        <end position="150"/>
    </location>
</feature>
<dbReference type="EMBL" id="JACMRX010000003">
    <property type="protein sequence ID" value="KAF7992772.1"/>
    <property type="molecule type" value="Genomic_DNA"/>
</dbReference>
<evidence type="ECO:0000256" key="2">
    <source>
        <dbReference type="ARBA" id="ARBA00004653"/>
    </source>
</evidence>
<dbReference type="GO" id="GO:0005886">
    <property type="term" value="C:plasma membrane"/>
    <property type="evidence" value="ECO:0007669"/>
    <property type="project" value="UniProtKB-SubCell"/>
</dbReference>
<feature type="transmembrane region" description="Helical" evidence="15">
    <location>
        <begin position="96"/>
        <end position="116"/>
    </location>
</feature>
<dbReference type="FunFam" id="1.20.1280.290:FF:000004">
    <property type="entry name" value="Sugar transporter SWEET"/>
    <property type="match status" value="1"/>
</dbReference>
<evidence type="ECO:0000256" key="6">
    <source>
        <dbReference type="ARBA" id="ARBA00022475"/>
    </source>
</evidence>
<dbReference type="GO" id="GO:0051119">
    <property type="term" value="F:sugar transmembrane transporter activity"/>
    <property type="evidence" value="ECO:0007669"/>
    <property type="project" value="InterPro"/>
</dbReference>
<dbReference type="Gene3D" id="1.20.1280.290">
    <property type="match status" value="2"/>
</dbReference>
<keyword evidence="17" id="KW-1185">Reference proteome</keyword>
<dbReference type="InterPro" id="IPR004316">
    <property type="entry name" value="SWEET_rpt"/>
</dbReference>
<dbReference type="PANTHER" id="PTHR10791">
    <property type="entry name" value="RAG1-ACTIVATING PROTEIN 1"/>
    <property type="match status" value="1"/>
</dbReference>
<evidence type="ECO:0000256" key="14">
    <source>
        <dbReference type="ARBA" id="ARBA00081910"/>
    </source>
</evidence>
<keyword evidence="8 15" id="KW-0812">Transmembrane</keyword>
<dbReference type="OrthoDB" id="409725at2759"/>
<comment type="caution">
    <text evidence="16">The sequence shown here is derived from an EMBL/GenBank/DDBJ whole genome shotgun (WGS) entry which is preliminary data.</text>
</comment>
<feature type="transmembrane region" description="Helical" evidence="15">
    <location>
        <begin position="12"/>
        <end position="29"/>
    </location>
</feature>
<evidence type="ECO:0000256" key="13">
    <source>
        <dbReference type="ARBA" id="ARBA00055578"/>
    </source>
</evidence>
<reference evidence="16 17" key="1">
    <citation type="submission" date="2020-08" db="EMBL/GenBank/DDBJ databases">
        <title>Aphidius gifuensis genome sequencing and assembly.</title>
        <authorList>
            <person name="Du Z."/>
        </authorList>
    </citation>
    <scope>NUCLEOTIDE SEQUENCE [LARGE SCALE GENOMIC DNA]</scope>
    <source>
        <strain evidence="16">YNYX2018</strain>
        <tissue evidence="16">Adults</tissue>
    </source>
</reference>
<dbReference type="AlphaFoldDB" id="A0A834XUK2"/>
<name>A0A834XUK2_APHGI</name>
<keyword evidence="9" id="KW-0677">Repeat</keyword>
<evidence type="ECO:0000313" key="16">
    <source>
        <dbReference type="EMBL" id="KAF7992772.1"/>
    </source>
</evidence>
<dbReference type="PANTHER" id="PTHR10791:SF112">
    <property type="entry name" value="SUGAR TRANSPORTER SWEET1"/>
    <property type="match status" value="1"/>
</dbReference>
<keyword evidence="6" id="KW-1003">Cell membrane</keyword>
<sequence>MVPDAFKDLLATSASIFTILQFLAGTLVCRKFVTNRTTGESSGLAFITCLMSCSFWLRYGQLKDDSYVIMVNAFGTFLQFCYIIVFTLYSVRKTLILKQFLVAVLFIIIIYSYSIIETDKELVKRQIGFLSCGLTILFFASPLTMLLHVIREKNTDSLPFPVILASFTVSSQWFIYGTIIDDQFIKVPNLIGCLLSLFQLSLFFRYRTKTLSETHLI</sequence>
<dbReference type="Proteomes" id="UP000639338">
    <property type="component" value="Unassembled WGS sequence"/>
</dbReference>
<dbReference type="Pfam" id="PF03083">
    <property type="entry name" value="MtN3_slv"/>
    <property type="match status" value="2"/>
</dbReference>
<evidence type="ECO:0000313" key="17">
    <source>
        <dbReference type="Proteomes" id="UP000639338"/>
    </source>
</evidence>
<proteinExistence type="inferred from homology"/>
<evidence type="ECO:0000256" key="5">
    <source>
        <dbReference type="ARBA" id="ARBA00022448"/>
    </source>
</evidence>
<keyword evidence="5" id="KW-0813">Transport</keyword>
<protein>
    <recommendedName>
        <fullName evidence="4">Sugar transporter SWEET1</fullName>
    </recommendedName>
    <alternativeName>
        <fullName evidence="14">Protein saliva</fullName>
    </alternativeName>
</protein>
<accession>A0A834XUK2</accession>
<keyword evidence="11" id="KW-0333">Golgi apparatus</keyword>
<comment type="subcellular location">
    <subcellularLocation>
        <location evidence="1">Cell membrane</location>
        <topology evidence="1">Multi-pass membrane protein</topology>
    </subcellularLocation>
    <subcellularLocation>
        <location evidence="2">Golgi apparatus membrane</location>
        <topology evidence="2">Multi-pass membrane protein</topology>
    </subcellularLocation>
</comment>
<feature type="transmembrane region" description="Helical" evidence="15">
    <location>
        <begin position="41"/>
        <end position="60"/>
    </location>
</feature>
<comment type="function">
    <text evidence="13">Mediates both low-affinity uptake and efflux of sugar across the membrane.</text>
</comment>
<feature type="transmembrane region" description="Helical" evidence="15">
    <location>
        <begin position="66"/>
        <end position="89"/>
    </location>
</feature>
<keyword evidence="10 15" id="KW-1133">Transmembrane helix</keyword>
<evidence type="ECO:0000256" key="12">
    <source>
        <dbReference type="ARBA" id="ARBA00023136"/>
    </source>
</evidence>
<evidence type="ECO:0000256" key="7">
    <source>
        <dbReference type="ARBA" id="ARBA00022597"/>
    </source>
</evidence>
<comment type="similarity">
    <text evidence="3">Belongs to the SWEET sugar transporter family.</text>
</comment>
<dbReference type="GO" id="GO:0000139">
    <property type="term" value="C:Golgi membrane"/>
    <property type="evidence" value="ECO:0007669"/>
    <property type="project" value="UniProtKB-SubCell"/>
</dbReference>
<organism evidence="16 17">
    <name type="scientific">Aphidius gifuensis</name>
    <name type="common">Parasitoid wasp</name>
    <dbReference type="NCBI Taxonomy" id="684658"/>
    <lineage>
        <taxon>Eukaryota</taxon>
        <taxon>Metazoa</taxon>
        <taxon>Ecdysozoa</taxon>
        <taxon>Arthropoda</taxon>
        <taxon>Hexapoda</taxon>
        <taxon>Insecta</taxon>
        <taxon>Pterygota</taxon>
        <taxon>Neoptera</taxon>
        <taxon>Endopterygota</taxon>
        <taxon>Hymenoptera</taxon>
        <taxon>Apocrita</taxon>
        <taxon>Ichneumonoidea</taxon>
        <taxon>Braconidae</taxon>
        <taxon>Aphidiinae</taxon>
        <taxon>Aphidius</taxon>
    </lineage>
</organism>
<gene>
    <name evidence="16" type="ORF">HCN44_005116</name>
</gene>
<feature type="transmembrane region" description="Helical" evidence="15">
    <location>
        <begin position="187"/>
        <end position="206"/>
    </location>
</feature>
<keyword evidence="7" id="KW-0762">Sugar transport</keyword>
<evidence type="ECO:0000256" key="4">
    <source>
        <dbReference type="ARBA" id="ARBA00021741"/>
    </source>
</evidence>
<dbReference type="InterPro" id="IPR047664">
    <property type="entry name" value="SWEET"/>
</dbReference>
<evidence type="ECO:0000256" key="15">
    <source>
        <dbReference type="SAM" id="Phobius"/>
    </source>
</evidence>
<evidence type="ECO:0000256" key="1">
    <source>
        <dbReference type="ARBA" id="ARBA00004651"/>
    </source>
</evidence>
<dbReference type="FunFam" id="1.20.1280.290:FF:000010">
    <property type="entry name" value="Sugar transporter SWEET"/>
    <property type="match status" value="1"/>
</dbReference>
<keyword evidence="12 15" id="KW-0472">Membrane</keyword>
<evidence type="ECO:0000256" key="3">
    <source>
        <dbReference type="ARBA" id="ARBA00007809"/>
    </source>
</evidence>